<keyword evidence="4 7" id="KW-0479">Metal-binding</keyword>
<evidence type="ECO:0000256" key="6">
    <source>
        <dbReference type="ARBA" id="ARBA00022833"/>
    </source>
</evidence>
<evidence type="ECO:0000256" key="3">
    <source>
        <dbReference type="ARBA" id="ARBA00022679"/>
    </source>
</evidence>
<dbReference type="InterPro" id="IPR017907">
    <property type="entry name" value="Znf_RING_CS"/>
</dbReference>
<keyword evidence="5 7" id="KW-0863">Zinc-finger</keyword>
<dbReference type="Pfam" id="PF00642">
    <property type="entry name" value="zf-CCCH"/>
    <property type="match status" value="1"/>
</dbReference>
<dbReference type="AlphaFoldDB" id="A0AAF3EDX6"/>
<evidence type="ECO:0000256" key="2">
    <source>
        <dbReference type="ARBA" id="ARBA00012483"/>
    </source>
</evidence>
<feature type="domain" description="C3H1-type" evidence="10">
    <location>
        <begin position="2"/>
        <end position="29"/>
    </location>
</feature>
<accession>A0AAF3EDX6</accession>
<feature type="domain" description="RING-type" evidence="9">
    <location>
        <begin position="220"/>
        <end position="250"/>
    </location>
</feature>
<feature type="zinc finger region" description="C3H1-type" evidence="7">
    <location>
        <begin position="132"/>
        <end position="160"/>
    </location>
</feature>
<feature type="domain" description="C3H1-type" evidence="10">
    <location>
        <begin position="132"/>
        <end position="160"/>
    </location>
</feature>
<dbReference type="InterPro" id="IPR001841">
    <property type="entry name" value="Znf_RING"/>
</dbReference>
<name>A0AAF3EDX6_9BILA</name>
<dbReference type="PROSITE" id="PS50103">
    <property type="entry name" value="ZF_C3H1"/>
    <property type="match status" value="3"/>
</dbReference>
<dbReference type="SUPFAM" id="SSF57850">
    <property type="entry name" value="RING/U-box"/>
    <property type="match status" value="1"/>
</dbReference>
<reference evidence="12" key="1">
    <citation type="submission" date="2024-02" db="UniProtKB">
        <authorList>
            <consortium name="WormBaseParasite"/>
        </authorList>
    </citation>
    <scope>IDENTIFICATION</scope>
</reference>
<dbReference type="EC" id="2.3.2.27" evidence="2"/>
<evidence type="ECO:0000256" key="5">
    <source>
        <dbReference type="ARBA" id="ARBA00022771"/>
    </source>
</evidence>
<organism evidence="11 12">
    <name type="scientific">Mesorhabditis belari</name>
    <dbReference type="NCBI Taxonomy" id="2138241"/>
    <lineage>
        <taxon>Eukaryota</taxon>
        <taxon>Metazoa</taxon>
        <taxon>Ecdysozoa</taxon>
        <taxon>Nematoda</taxon>
        <taxon>Chromadorea</taxon>
        <taxon>Rhabditida</taxon>
        <taxon>Rhabditina</taxon>
        <taxon>Rhabditomorpha</taxon>
        <taxon>Rhabditoidea</taxon>
        <taxon>Rhabditidae</taxon>
        <taxon>Mesorhabditinae</taxon>
        <taxon>Mesorhabditis</taxon>
    </lineage>
</organism>
<dbReference type="GO" id="GO:0000209">
    <property type="term" value="P:protein polyubiquitination"/>
    <property type="evidence" value="ECO:0007669"/>
    <property type="project" value="InterPro"/>
</dbReference>
<dbReference type="GO" id="GO:0008270">
    <property type="term" value="F:zinc ion binding"/>
    <property type="evidence" value="ECO:0007669"/>
    <property type="project" value="UniProtKB-KW"/>
</dbReference>
<dbReference type="InterPro" id="IPR036855">
    <property type="entry name" value="Znf_CCCH_sf"/>
</dbReference>
<dbReference type="GO" id="GO:0061630">
    <property type="term" value="F:ubiquitin protein ligase activity"/>
    <property type="evidence" value="ECO:0007669"/>
    <property type="project" value="UniProtKB-EC"/>
</dbReference>
<evidence type="ECO:0000256" key="7">
    <source>
        <dbReference type="PROSITE-ProRule" id="PRU00723"/>
    </source>
</evidence>
<sequence>MATEKPLCKYFANGVCSKGERCKNSHDRNVPTNDVCRYYRAGSCSYGRECRYDHIKPKSQLQSNVRTSSNFAGTSGSHRRVEGGNRAPKPIQLDAFLPAETSFNVNAPAFVPSWLKEAPSNYASAAGSVPTPKLRPLCPYFETGDCPKSEEDCEFVHGILCETCFKAYLYPDDPEQQQISSCGMRETTRDESVKWPSMNSVVRINAVVFAWKQFKHEKGCTHCFCLKCIRNWRKKQEFETDVTRSCPECRVHSNFVIPSVVWLEEPEEKKVRLAKRVMGMAVRLGTNAGIVTYCLTVRIDPGKEPGSRRLPRLSQSYLCQRDDDDDADFVHHYEELTRLLGIPLNQGLP</sequence>
<feature type="zinc finger region" description="C3H1-type" evidence="7">
    <location>
        <begin position="2"/>
        <end position="29"/>
    </location>
</feature>
<evidence type="ECO:0000313" key="11">
    <source>
        <dbReference type="Proteomes" id="UP000887575"/>
    </source>
</evidence>
<feature type="zinc finger region" description="C3H1-type" evidence="7">
    <location>
        <begin position="31"/>
        <end position="57"/>
    </location>
</feature>
<dbReference type="Gene3D" id="4.10.1000.10">
    <property type="entry name" value="Zinc finger, CCCH-type"/>
    <property type="match status" value="1"/>
</dbReference>
<dbReference type="PANTHER" id="PTHR11224:SF10">
    <property type="entry name" value="IP09428P-RELATED"/>
    <property type="match status" value="1"/>
</dbReference>
<evidence type="ECO:0000313" key="12">
    <source>
        <dbReference type="WBParaSite" id="MBELARI_LOCUS1218"/>
    </source>
</evidence>
<dbReference type="PANTHER" id="PTHR11224">
    <property type="entry name" value="MAKORIN-RELATED"/>
    <property type="match status" value="1"/>
</dbReference>
<protein>
    <recommendedName>
        <fullName evidence="2">RING-type E3 ubiquitin transferase</fullName>
        <ecNumber evidence="2">2.3.2.27</ecNumber>
    </recommendedName>
</protein>
<dbReference type="InterPro" id="IPR045072">
    <property type="entry name" value="MKRN-like"/>
</dbReference>
<evidence type="ECO:0000256" key="1">
    <source>
        <dbReference type="ARBA" id="ARBA00000900"/>
    </source>
</evidence>
<dbReference type="PROSITE" id="PS00518">
    <property type="entry name" value="ZF_RING_1"/>
    <property type="match status" value="1"/>
</dbReference>
<feature type="domain" description="C3H1-type" evidence="10">
    <location>
        <begin position="31"/>
        <end position="57"/>
    </location>
</feature>
<feature type="compositionally biased region" description="Polar residues" evidence="8">
    <location>
        <begin position="63"/>
        <end position="76"/>
    </location>
</feature>
<dbReference type="WBParaSite" id="MBELARI_LOCUS1218">
    <property type="protein sequence ID" value="MBELARI_LOCUS1218"/>
    <property type="gene ID" value="MBELARI_LOCUS1218"/>
</dbReference>
<dbReference type="InterPro" id="IPR013083">
    <property type="entry name" value="Znf_RING/FYVE/PHD"/>
</dbReference>
<feature type="region of interest" description="Disordered" evidence="8">
    <location>
        <begin position="63"/>
        <end position="87"/>
    </location>
</feature>
<dbReference type="InterPro" id="IPR000571">
    <property type="entry name" value="Znf_CCCH"/>
</dbReference>
<dbReference type="Pfam" id="PF14608">
    <property type="entry name" value="zf-CCCH_2"/>
    <property type="match status" value="1"/>
</dbReference>
<evidence type="ECO:0000259" key="10">
    <source>
        <dbReference type="PROSITE" id="PS50103"/>
    </source>
</evidence>
<dbReference type="SMART" id="SM00356">
    <property type="entry name" value="ZnF_C3H1"/>
    <property type="match status" value="3"/>
</dbReference>
<comment type="catalytic activity">
    <reaction evidence="1">
        <text>S-ubiquitinyl-[E2 ubiquitin-conjugating enzyme]-L-cysteine + [acceptor protein]-L-lysine = [E2 ubiquitin-conjugating enzyme]-L-cysteine + N(6)-ubiquitinyl-[acceptor protein]-L-lysine.</text>
        <dbReference type="EC" id="2.3.2.27"/>
    </reaction>
</comment>
<keyword evidence="6 7" id="KW-0862">Zinc</keyword>
<dbReference type="Gene3D" id="3.30.40.10">
    <property type="entry name" value="Zinc/RING finger domain, C3HC4 (zinc finger)"/>
    <property type="match status" value="1"/>
</dbReference>
<evidence type="ECO:0000259" key="9">
    <source>
        <dbReference type="PROSITE" id="PS50089"/>
    </source>
</evidence>
<evidence type="ECO:0000256" key="4">
    <source>
        <dbReference type="ARBA" id="ARBA00022723"/>
    </source>
</evidence>
<proteinExistence type="predicted"/>
<evidence type="ECO:0000256" key="8">
    <source>
        <dbReference type="SAM" id="MobiDB-lite"/>
    </source>
</evidence>
<dbReference type="SUPFAM" id="SSF90229">
    <property type="entry name" value="CCCH zinc finger"/>
    <property type="match status" value="2"/>
</dbReference>
<keyword evidence="11" id="KW-1185">Reference proteome</keyword>
<dbReference type="Proteomes" id="UP000887575">
    <property type="component" value="Unassembled WGS sequence"/>
</dbReference>
<dbReference type="PROSITE" id="PS50089">
    <property type="entry name" value="ZF_RING_2"/>
    <property type="match status" value="1"/>
</dbReference>
<keyword evidence="3" id="KW-0808">Transferase</keyword>